<reference evidence="2 3" key="1">
    <citation type="submission" date="2020-03" db="EMBL/GenBank/DDBJ databases">
        <title>Whole genome shotgun sequence of Phytohabitans houttuyneae NBRC 108639.</title>
        <authorList>
            <person name="Komaki H."/>
            <person name="Tamura T."/>
        </authorList>
    </citation>
    <scope>NUCLEOTIDE SEQUENCE [LARGE SCALE GENOMIC DNA]</scope>
    <source>
        <strain evidence="2 3">NBRC 108639</strain>
    </source>
</reference>
<name>A0A6V8JZ44_9ACTN</name>
<feature type="compositionally biased region" description="Polar residues" evidence="1">
    <location>
        <begin position="57"/>
        <end position="72"/>
    </location>
</feature>
<feature type="compositionally biased region" description="Basic and acidic residues" evidence="1">
    <location>
        <begin position="77"/>
        <end position="103"/>
    </location>
</feature>
<gene>
    <name evidence="2" type="ORF">Phou_022220</name>
</gene>
<proteinExistence type="predicted"/>
<reference evidence="2 3" key="2">
    <citation type="submission" date="2020-03" db="EMBL/GenBank/DDBJ databases">
        <authorList>
            <person name="Ichikawa N."/>
            <person name="Kimura A."/>
            <person name="Kitahashi Y."/>
            <person name="Uohara A."/>
        </authorList>
    </citation>
    <scope>NUCLEOTIDE SEQUENCE [LARGE SCALE GENOMIC DNA]</scope>
    <source>
        <strain evidence="2 3">NBRC 108639</strain>
    </source>
</reference>
<evidence type="ECO:0000313" key="2">
    <source>
        <dbReference type="EMBL" id="GFJ78042.1"/>
    </source>
</evidence>
<evidence type="ECO:0000313" key="3">
    <source>
        <dbReference type="Proteomes" id="UP000482800"/>
    </source>
</evidence>
<dbReference type="RefSeq" id="WP_173052340.1">
    <property type="nucleotide sequence ID" value="NZ_BLPF01000001.1"/>
</dbReference>
<feature type="region of interest" description="Disordered" evidence="1">
    <location>
        <begin position="1"/>
        <end position="103"/>
    </location>
</feature>
<organism evidence="2 3">
    <name type="scientific">Phytohabitans houttuyneae</name>
    <dbReference type="NCBI Taxonomy" id="1076126"/>
    <lineage>
        <taxon>Bacteria</taxon>
        <taxon>Bacillati</taxon>
        <taxon>Actinomycetota</taxon>
        <taxon>Actinomycetes</taxon>
        <taxon>Micromonosporales</taxon>
        <taxon>Micromonosporaceae</taxon>
    </lineage>
</organism>
<dbReference type="AlphaFoldDB" id="A0A6V8JZ44"/>
<protein>
    <submittedName>
        <fullName evidence="2">Uncharacterized protein</fullName>
    </submittedName>
</protein>
<keyword evidence="3" id="KW-1185">Reference proteome</keyword>
<sequence length="103" mass="11482">MLVEPPDRAVDEPQEPLVVDEDRDRPDPRAGEVVHRDGPPRAAGEGDRHPVAGADTRSAQSLRTPDGVQQQWPHRGRAIDVRETASGRREHPVGDELRDGRRF</sequence>
<feature type="compositionally biased region" description="Basic and acidic residues" evidence="1">
    <location>
        <begin position="20"/>
        <end position="50"/>
    </location>
</feature>
<dbReference type="EMBL" id="BLPF01000001">
    <property type="protein sequence ID" value="GFJ78042.1"/>
    <property type="molecule type" value="Genomic_DNA"/>
</dbReference>
<comment type="caution">
    <text evidence="2">The sequence shown here is derived from an EMBL/GenBank/DDBJ whole genome shotgun (WGS) entry which is preliminary data.</text>
</comment>
<dbReference type="Proteomes" id="UP000482800">
    <property type="component" value="Unassembled WGS sequence"/>
</dbReference>
<accession>A0A6V8JZ44</accession>
<evidence type="ECO:0000256" key="1">
    <source>
        <dbReference type="SAM" id="MobiDB-lite"/>
    </source>
</evidence>
<feature type="compositionally biased region" description="Basic and acidic residues" evidence="1">
    <location>
        <begin position="1"/>
        <end position="11"/>
    </location>
</feature>